<keyword evidence="1" id="KW-0472">Membrane</keyword>
<keyword evidence="1" id="KW-0812">Transmembrane</keyword>
<dbReference type="AlphaFoldDB" id="A0A2G8JTU6"/>
<proteinExistence type="predicted"/>
<keyword evidence="3" id="KW-1185">Reference proteome</keyword>
<evidence type="ECO:0000256" key="1">
    <source>
        <dbReference type="SAM" id="Phobius"/>
    </source>
</evidence>
<dbReference type="OrthoDB" id="5832279at2759"/>
<dbReference type="EMBL" id="MRZV01001265">
    <property type="protein sequence ID" value="PIK39191.1"/>
    <property type="molecule type" value="Genomic_DNA"/>
</dbReference>
<reference evidence="2 3" key="1">
    <citation type="journal article" date="2017" name="PLoS Biol.">
        <title>The sea cucumber genome provides insights into morphological evolution and visceral regeneration.</title>
        <authorList>
            <person name="Zhang X."/>
            <person name="Sun L."/>
            <person name="Yuan J."/>
            <person name="Sun Y."/>
            <person name="Gao Y."/>
            <person name="Zhang L."/>
            <person name="Li S."/>
            <person name="Dai H."/>
            <person name="Hamel J.F."/>
            <person name="Liu C."/>
            <person name="Yu Y."/>
            <person name="Liu S."/>
            <person name="Lin W."/>
            <person name="Guo K."/>
            <person name="Jin S."/>
            <person name="Xu P."/>
            <person name="Storey K.B."/>
            <person name="Huan P."/>
            <person name="Zhang T."/>
            <person name="Zhou Y."/>
            <person name="Zhang J."/>
            <person name="Lin C."/>
            <person name="Li X."/>
            <person name="Xing L."/>
            <person name="Huo D."/>
            <person name="Sun M."/>
            <person name="Wang L."/>
            <person name="Mercier A."/>
            <person name="Li F."/>
            <person name="Yang H."/>
            <person name="Xiang J."/>
        </authorList>
    </citation>
    <scope>NUCLEOTIDE SEQUENCE [LARGE SCALE GENOMIC DNA]</scope>
    <source>
        <strain evidence="2">Shaxun</strain>
        <tissue evidence="2">Muscle</tissue>
    </source>
</reference>
<keyword evidence="1" id="KW-1133">Transmembrane helix</keyword>
<evidence type="ECO:0000313" key="2">
    <source>
        <dbReference type="EMBL" id="PIK39191.1"/>
    </source>
</evidence>
<dbReference type="Proteomes" id="UP000230750">
    <property type="component" value="Unassembled WGS sequence"/>
</dbReference>
<organism evidence="2 3">
    <name type="scientific">Stichopus japonicus</name>
    <name type="common">Sea cucumber</name>
    <dbReference type="NCBI Taxonomy" id="307972"/>
    <lineage>
        <taxon>Eukaryota</taxon>
        <taxon>Metazoa</taxon>
        <taxon>Echinodermata</taxon>
        <taxon>Eleutherozoa</taxon>
        <taxon>Echinozoa</taxon>
        <taxon>Holothuroidea</taxon>
        <taxon>Aspidochirotacea</taxon>
        <taxon>Aspidochirotida</taxon>
        <taxon>Stichopodidae</taxon>
        <taxon>Apostichopus</taxon>
    </lineage>
</organism>
<sequence length="128" mass="14117">MTSMLLEGTETPLPLATINWVFNVSDPDCPTTDPSSAEVWQDVQENVALKVGFAILTAGTIILFVSFLEACVFIARKIPHGEEATSLVWIIGIYPVSENRDPIVGGSLSEKSEYCPQNQLKRTEYKRA</sequence>
<name>A0A2G8JTU6_STIJA</name>
<accession>A0A2G8JTU6</accession>
<feature type="transmembrane region" description="Helical" evidence="1">
    <location>
        <begin position="51"/>
        <end position="75"/>
    </location>
</feature>
<evidence type="ECO:0000313" key="3">
    <source>
        <dbReference type="Proteomes" id="UP000230750"/>
    </source>
</evidence>
<protein>
    <submittedName>
        <fullName evidence="2">Putative organic solute transporter subunit alpha</fullName>
    </submittedName>
</protein>
<gene>
    <name evidence="2" type="ORF">BSL78_23969</name>
</gene>
<comment type="caution">
    <text evidence="2">The sequence shown here is derived from an EMBL/GenBank/DDBJ whole genome shotgun (WGS) entry which is preliminary data.</text>
</comment>